<name>A0ABQ1I413_9ALTE</name>
<evidence type="ECO:0000313" key="2">
    <source>
        <dbReference type="Proteomes" id="UP000651977"/>
    </source>
</evidence>
<dbReference type="EMBL" id="BMDY01000019">
    <property type="protein sequence ID" value="GGB14483.1"/>
    <property type="molecule type" value="Genomic_DNA"/>
</dbReference>
<sequence>MNKTLTKVSCNCCDYNITTSQLNGWLVFLYNGVEVPLRKTLGWCQHCHGLVSAEQLRDSELIIQEMSELAKQLSAIEKTLKTNYWQRLLNRKLRRVRRRSVETLLSLAAELDIARQRNNQAKCISCGGFNVQVIEANIHIGEQFWQQSKHKSLATGLVHPVCGGEFIASEQIQSQAPLSQAANYQYISTTNRSA</sequence>
<proteinExistence type="predicted"/>
<organism evidence="1 2">
    <name type="scientific">Agarivorans gilvus</name>
    <dbReference type="NCBI Taxonomy" id="680279"/>
    <lineage>
        <taxon>Bacteria</taxon>
        <taxon>Pseudomonadati</taxon>
        <taxon>Pseudomonadota</taxon>
        <taxon>Gammaproteobacteria</taxon>
        <taxon>Alteromonadales</taxon>
        <taxon>Alteromonadaceae</taxon>
        <taxon>Agarivorans</taxon>
    </lineage>
</organism>
<dbReference type="RefSeq" id="WP_055731363.1">
    <property type="nucleotide sequence ID" value="NZ_BMDY01000019.1"/>
</dbReference>
<comment type="caution">
    <text evidence="1">The sequence shown here is derived from an EMBL/GenBank/DDBJ whole genome shotgun (WGS) entry which is preliminary data.</text>
</comment>
<dbReference type="Proteomes" id="UP000651977">
    <property type="component" value="Unassembled WGS sequence"/>
</dbReference>
<gene>
    <name evidence="1" type="ORF">GCM10007414_29920</name>
</gene>
<reference evidence="2" key="1">
    <citation type="journal article" date="2019" name="Int. J. Syst. Evol. Microbiol.">
        <title>The Global Catalogue of Microorganisms (GCM) 10K type strain sequencing project: providing services to taxonomists for standard genome sequencing and annotation.</title>
        <authorList>
            <consortium name="The Broad Institute Genomics Platform"/>
            <consortium name="The Broad Institute Genome Sequencing Center for Infectious Disease"/>
            <person name="Wu L."/>
            <person name="Ma J."/>
        </authorList>
    </citation>
    <scope>NUCLEOTIDE SEQUENCE [LARGE SCALE GENOMIC DNA]</scope>
    <source>
        <strain evidence="2">CGMCC 1.10131</strain>
    </source>
</reference>
<protein>
    <submittedName>
        <fullName evidence="1">Uncharacterized protein</fullName>
    </submittedName>
</protein>
<keyword evidence="2" id="KW-1185">Reference proteome</keyword>
<evidence type="ECO:0000313" key="1">
    <source>
        <dbReference type="EMBL" id="GGB14483.1"/>
    </source>
</evidence>
<accession>A0ABQ1I413</accession>